<keyword evidence="1" id="KW-0129">CBS domain</keyword>
<dbReference type="CDD" id="cd06426">
    <property type="entry name" value="NTP_transferase_like_2"/>
    <property type="match status" value="1"/>
</dbReference>
<dbReference type="EMBL" id="JACOPH010000001">
    <property type="protein sequence ID" value="MBC5712649.1"/>
    <property type="molecule type" value="Genomic_DNA"/>
</dbReference>
<dbReference type="AlphaFoldDB" id="A0A923LKS3"/>
<dbReference type="InterPro" id="IPR050486">
    <property type="entry name" value="Mannose-1P_guanyltransferase"/>
</dbReference>
<dbReference type="SUPFAM" id="SSF54631">
    <property type="entry name" value="CBS-domain pair"/>
    <property type="match status" value="1"/>
</dbReference>
<feature type="domain" description="CBS" evidence="2">
    <location>
        <begin position="1"/>
        <end position="60"/>
    </location>
</feature>
<evidence type="ECO:0000256" key="1">
    <source>
        <dbReference type="PROSITE-ProRule" id="PRU00703"/>
    </source>
</evidence>
<dbReference type="Gene3D" id="3.10.580.10">
    <property type="entry name" value="CBS-domain"/>
    <property type="match status" value="1"/>
</dbReference>
<keyword evidence="4" id="KW-1185">Reference proteome</keyword>
<dbReference type="RefSeq" id="WP_186865748.1">
    <property type="nucleotide sequence ID" value="NZ_JACOPH010000001.1"/>
</dbReference>
<evidence type="ECO:0000313" key="3">
    <source>
        <dbReference type="EMBL" id="MBC5712649.1"/>
    </source>
</evidence>
<dbReference type="InterPro" id="IPR000644">
    <property type="entry name" value="CBS_dom"/>
</dbReference>
<accession>A0A923LKS3</accession>
<proteinExistence type="predicted"/>
<dbReference type="Proteomes" id="UP000606720">
    <property type="component" value="Unassembled WGS sequence"/>
</dbReference>
<evidence type="ECO:0000313" key="4">
    <source>
        <dbReference type="Proteomes" id="UP000606720"/>
    </source>
</evidence>
<dbReference type="InterPro" id="IPR005835">
    <property type="entry name" value="NTP_transferase_dom"/>
</dbReference>
<dbReference type="Pfam" id="PF00483">
    <property type="entry name" value="NTP_transferase"/>
    <property type="match status" value="1"/>
</dbReference>
<comment type="caution">
    <text evidence="3">The sequence shown here is derived from an EMBL/GenBank/DDBJ whole genome shotgun (WGS) entry which is preliminary data.</text>
</comment>
<dbReference type="Pfam" id="PF00571">
    <property type="entry name" value="CBS"/>
    <property type="match status" value="1"/>
</dbReference>
<dbReference type="Gene3D" id="3.90.550.10">
    <property type="entry name" value="Spore Coat Polysaccharide Biosynthesis Protein SpsA, Chain A"/>
    <property type="match status" value="1"/>
</dbReference>
<organism evidence="3 4">
    <name type="scientific">Roseburia zhanii</name>
    <dbReference type="NCBI Taxonomy" id="2763064"/>
    <lineage>
        <taxon>Bacteria</taxon>
        <taxon>Bacillati</taxon>
        <taxon>Bacillota</taxon>
        <taxon>Clostridia</taxon>
        <taxon>Lachnospirales</taxon>
        <taxon>Lachnospiraceae</taxon>
        <taxon>Roseburia</taxon>
    </lineage>
</organism>
<protein>
    <submittedName>
        <fullName evidence="3">Nucleotidyltransferase family protein</fullName>
    </submittedName>
</protein>
<dbReference type="PROSITE" id="PS51371">
    <property type="entry name" value="CBS"/>
    <property type="match status" value="1"/>
</dbReference>
<dbReference type="PANTHER" id="PTHR22572">
    <property type="entry name" value="SUGAR-1-PHOSPHATE GUANYL TRANSFERASE"/>
    <property type="match status" value="1"/>
</dbReference>
<gene>
    <name evidence="3" type="ORF">H8S17_00235</name>
</gene>
<reference evidence="3" key="1">
    <citation type="submission" date="2020-08" db="EMBL/GenBank/DDBJ databases">
        <title>Genome public.</title>
        <authorList>
            <person name="Liu C."/>
            <person name="Sun Q."/>
        </authorList>
    </citation>
    <scope>NUCLEOTIDE SEQUENCE</scope>
    <source>
        <strain evidence="3">BX1005</strain>
    </source>
</reference>
<sequence>MKTEQLERFLISPDNTVVEAMQKIDSNARGILFVVGANRKLSGVVTDGDIRRWLIRTGELSGVVEQVMNHDPKTIGRKDIEAAKKYMEKQDITALPVVTLKGIISDIVFREKKESDVPKHRKSLNEVPVVIMAGGKGTRLYPYTKILPKPLIPIGDIPIMERIIDKFKDFGVQQFYATVNYRKSMIKSYFSEISTDYRICYVEEDKPLGTAGSLRLITEPFTKPFIVTNCDILIHADYEDIYRHHKESENALTIVTAMKNMVVPYGVIHASENGMVESMEEKPRLSYFVNTGMYVLDPELIQEIPEDTFFHMTDLADLLLKKHKKVGMYPISEDSFLDMGEFEEMHRMEEKLNLKSE</sequence>
<evidence type="ECO:0000259" key="2">
    <source>
        <dbReference type="PROSITE" id="PS51371"/>
    </source>
</evidence>
<name>A0A923LKS3_9FIRM</name>
<dbReference type="InterPro" id="IPR046342">
    <property type="entry name" value="CBS_dom_sf"/>
</dbReference>
<dbReference type="SUPFAM" id="SSF53448">
    <property type="entry name" value="Nucleotide-diphospho-sugar transferases"/>
    <property type="match status" value="1"/>
</dbReference>
<dbReference type="InterPro" id="IPR029044">
    <property type="entry name" value="Nucleotide-diphossugar_trans"/>
</dbReference>